<comment type="caution">
    <text evidence="1">The sequence shown here is derived from an EMBL/GenBank/DDBJ whole genome shotgun (WGS) entry which is preliminary data.</text>
</comment>
<reference evidence="1 2" key="1">
    <citation type="submission" date="2019-04" db="EMBL/GenBank/DDBJ databases">
        <title>Draft Whole-Genome sequence of the purple photosynthetic bacterium Rhodobacter capsulatus SP108 with an indigenous class A beta-lactamase.</title>
        <authorList>
            <person name="Robertson S."/>
            <person name="Meyer T.E."/>
            <person name="Kyndt J.A."/>
        </authorList>
    </citation>
    <scope>NUCLEOTIDE SEQUENCE [LARGE SCALE GENOMIC DNA]</scope>
    <source>
        <strain evidence="1 2">SP108</strain>
    </source>
</reference>
<dbReference type="AlphaFoldDB" id="A0A4U1JMD0"/>
<accession>A0A4U1JMD0</accession>
<dbReference type="OrthoDB" id="7870938at2"/>
<evidence type="ECO:0000313" key="2">
    <source>
        <dbReference type="Proteomes" id="UP000310597"/>
    </source>
</evidence>
<name>A0A4U1JMD0_RHOCA</name>
<protein>
    <submittedName>
        <fullName evidence="1">Uncharacterized protein</fullName>
    </submittedName>
</protein>
<gene>
    <name evidence="1" type="ORF">FBT96_16295</name>
</gene>
<dbReference type="RefSeq" id="WP_136908464.1">
    <property type="nucleotide sequence ID" value="NZ_SWJZ01000082.1"/>
</dbReference>
<dbReference type="Proteomes" id="UP000310597">
    <property type="component" value="Unassembled WGS sequence"/>
</dbReference>
<dbReference type="EMBL" id="SWJZ01000082">
    <property type="protein sequence ID" value="TKD15513.1"/>
    <property type="molecule type" value="Genomic_DNA"/>
</dbReference>
<organism evidence="1 2">
    <name type="scientific">Rhodobacter capsulatus</name>
    <name type="common">Rhodopseudomonas capsulata</name>
    <dbReference type="NCBI Taxonomy" id="1061"/>
    <lineage>
        <taxon>Bacteria</taxon>
        <taxon>Pseudomonadati</taxon>
        <taxon>Pseudomonadota</taxon>
        <taxon>Alphaproteobacteria</taxon>
        <taxon>Rhodobacterales</taxon>
        <taxon>Rhodobacter group</taxon>
        <taxon>Rhodobacter</taxon>
    </lineage>
</organism>
<proteinExistence type="predicted"/>
<sequence length="217" mass="23737">MLHDAAWTLAENIFGAARPARALYPLESAMDDLGRAARDIAFAETADVIALHRITVLRDMIEACRSEIARSQESKVAMELAAAIDGLGEELSSFEETLPLERAFRADQRDHAVARIEAAQSRLRTFIETVGMQPDLFDPALTREEAVELAMAALERSPAQIIAAARREAEARQAGAPIPMPEGSPFHFTQPEGWMAWLAARIAERVGRGMTESPSQG</sequence>
<evidence type="ECO:0000313" key="1">
    <source>
        <dbReference type="EMBL" id="TKD15513.1"/>
    </source>
</evidence>